<protein>
    <submittedName>
        <fullName evidence="1">Uncharacterized protein</fullName>
    </submittedName>
</protein>
<evidence type="ECO:0000313" key="2">
    <source>
        <dbReference type="Proteomes" id="UP000017836"/>
    </source>
</evidence>
<name>W1PI36_AMBTC</name>
<dbReference type="Gramene" id="ERN06765">
    <property type="protein sequence ID" value="ERN06765"/>
    <property type="gene ID" value="AMTR_s00005p00128520"/>
</dbReference>
<accession>W1PI36</accession>
<keyword evidence="2" id="KW-1185">Reference proteome</keyword>
<sequence length="123" mass="13529">MTPGKAPLERPIQLPECLISRTSIARARFTDVGALSSPEHALPELMCLECRSDVSLLSERCRLQNMHCRSPCVSSAGAMPLYYRSALCNFRSTVAPKQVLPESPLRLPERIVSRTCTAGVLCL</sequence>
<proteinExistence type="predicted"/>
<evidence type="ECO:0000313" key="1">
    <source>
        <dbReference type="EMBL" id="ERN06765.1"/>
    </source>
</evidence>
<dbReference type="EMBL" id="KI393866">
    <property type="protein sequence ID" value="ERN06765.1"/>
    <property type="molecule type" value="Genomic_DNA"/>
</dbReference>
<reference evidence="2" key="1">
    <citation type="journal article" date="2013" name="Science">
        <title>The Amborella genome and the evolution of flowering plants.</title>
        <authorList>
            <consortium name="Amborella Genome Project"/>
        </authorList>
    </citation>
    <scope>NUCLEOTIDE SEQUENCE [LARGE SCALE GENOMIC DNA]</scope>
</reference>
<dbReference type="AlphaFoldDB" id="W1PI36"/>
<dbReference type="HOGENOM" id="CLU_2018279_0_0_1"/>
<dbReference type="Proteomes" id="UP000017836">
    <property type="component" value="Unassembled WGS sequence"/>
</dbReference>
<organism evidence="1 2">
    <name type="scientific">Amborella trichopoda</name>
    <dbReference type="NCBI Taxonomy" id="13333"/>
    <lineage>
        <taxon>Eukaryota</taxon>
        <taxon>Viridiplantae</taxon>
        <taxon>Streptophyta</taxon>
        <taxon>Embryophyta</taxon>
        <taxon>Tracheophyta</taxon>
        <taxon>Spermatophyta</taxon>
        <taxon>Magnoliopsida</taxon>
        <taxon>Amborellales</taxon>
        <taxon>Amborellaceae</taxon>
        <taxon>Amborella</taxon>
    </lineage>
</organism>
<gene>
    <name evidence="1" type="ORF">AMTR_s00005p00128520</name>
</gene>